<feature type="transmembrane region" description="Helical" evidence="2">
    <location>
        <begin position="608"/>
        <end position="630"/>
    </location>
</feature>
<dbReference type="GO" id="GO:0031505">
    <property type="term" value="P:fungal-type cell wall organization"/>
    <property type="evidence" value="ECO:0007669"/>
    <property type="project" value="TreeGrafter"/>
</dbReference>
<dbReference type="Pfam" id="PF06687">
    <property type="entry name" value="SUR7"/>
    <property type="match status" value="1"/>
</dbReference>
<evidence type="ECO:0000256" key="1">
    <source>
        <dbReference type="SAM" id="MobiDB-lite"/>
    </source>
</evidence>
<protein>
    <submittedName>
        <fullName evidence="3">Uncharacterized protein</fullName>
    </submittedName>
</protein>
<dbReference type="Proteomes" id="UP000510647">
    <property type="component" value="Chromosome 5"/>
</dbReference>
<dbReference type="EMBL" id="CP059271">
    <property type="protein sequence ID" value="QLQ80853.1"/>
    <property type="molecule type" value="Genomic_DNA"/>
</dbReference>
<gene>
    <name evidence="3" type="ORF">HG537_0E02080</name>
</gene>
<keyword evidence="2" id="KW-1133">Transmembrane helix</keyword>
<dbReference type="PANTHER" id="PTHR28019">
    <property type="entry name" value="CELL MEMBRANE PROTEIN YLR413W-RELATED"/>
    <property type="match status" value="1"/>
</dbReference>
<reference evidence="3 4" key="1">
    <citation type="submission" date="2020-06" db="EMBL/GenBank/DDBJ databases">
        <title>The yeast mating-type switching endonuclease HO is a domesticated member of an unorthodox homing genetic element family.</title>
        <authorList>
            <person name="Coughlan A.Y."/>
            <person name="Lombardi L."/>
            <person name="Braun-Galleani S."/>
            <person name="Martos A.R."/>
            <person name="Galeote V."/>
            <person name="Bigey F."/>
            <person name="Dequin S."/>
            <person name="Byrne K.P."/>
            <person name="Wolfe K.H."/>
        </authorList>
    </citation>
    <scope>NUCLEOTIDE SEQUENCE [LARGE SCALE GENOMIC DNA]</scope>
    <source>
        <strain evidence="3 4">CBS2947</strain>
    </source>
</reference>
<dbReference type="AlphaFoldDB" id="A0A7H9HUD2"/>
<dbReference type="GO" id="GO:0005886">
    <property type="term" value="C:plasma membrane"/>
    <property type="evidence" value="ECO:0007669"/>
    <property type="project" value="InterPro"/>
</dbReference>
<dbReference type="InterPro" id="IPR009571">
    <property type="entry name" value="SUR7/Rim9-like_fungi"/>
</dbReference>
<keyword evidence="2" id="KW-0812">Transmembrane</keyword>
<feature type="transmembrane region" description="Helical" evidence="2">
    <location>
        <begin position="560"/>
        <end position="588"/>
    </location>
</feature>
<evidence type="ECO:0000313" key="3">
    <source>
        <dbReference type="EMBL" id="QLQ80853.1"/>
    </source>
</evidence>
<dbReference type="GO" id="GO:0051285">
    <property type="term" value="C:cell cortex of cell tip"/>
    <property type="evidence" value="ECO:0007669"/>
    <property type="project" value="TreeGrafter"/>
</dbReference>
<proteinExistence type="predicted"/>
<name>A0A7H9HUD2_9SACH</name>
<dbReference type="SUPFAM" id="SSF48371">
    <property type="entry name" value="ARM repeat"/>
    <property type="match status" value="1"/>
</dbReference>
<feature type="transmembrane region" description="Helical" evidence="2">
    <location>
        <begin position="526"/>
        <end position="548"/>
    </location>
</feature>
<feature type="region of interest" description="Disordered" evidence="1">
    <location>
        <begin position="648"/>
        <end position="679"/>
    </location>
</feature>
<dbReference type="OrthoDB" id="4068213at2759"/>
<accession>A0A7H9HUD2</accession>
<dbReference type="PANTHER" id="PTHR28019:SF2">
    <property type="entry name" value="CELL MEMBRANE PROTEIN YLR413W-RELATED"/>
    <property type="match status" value="1"/>
</dbReference>
<feature type="compositionally biased region" description="Low complexity" evidence="1">
    <location>
        <begin position="648"/>
        <end position="664"/>
    </location>
</feature>
<dbReference type="InterPro" id="IPR052413">
    <property type="entry name" value="SUR7_domain"/>
</dbReference>
<organism evidence="3 4">
    <name type="scientific">Torulaspora globosa</name>
    <dbReference type="NCBI Taxonomy" id="48254"/>
    <lineage>
        <taxon>Eukaryota</taxon>
        <taxon>Fungi</taxon>
        <taxon>Dikarya</taxon>
        <taxon>Ascomycota</taxon>
        <taxon>Saccharomycotina</taxon>
        <taxon>Saccharomycetes</taxon>
        <taxon>Saccharomycetales</taxon>
        <taxon>Saccharomycetaceae</taxon>
        <taxon>Torulaspora</taxon>
    </lineage>
</organism>
<keyword evidence="2" id="KW-0472">Membrane</keyword>
<dbReference type="InterPro" id="IPR016024">
    <property type="entry name" value="ARM-type_fold"/>
</dbReference>
<sequence>MWLSKRFGLALCCLFLFTTFILVIVAICGSTANYEPLNNIYIGSADIAHINVTKVIPQFGPILTIVGTALNSANSSLETFFPVLHRLVGTPAFGPLLTMLSNAEDTETTVSSLVELAPLALSSNGSAGVAQQLSQVDQLLRYSTNASETMQGLESLVETSMEDPTSNSSAVVLELLQDSNDSLSSTDALLTLNNMSATEKAQLVPVFTLFQVSDNKTVTFDSLATLMSSPVSGDLAQTLFLALNQSSNLTQTLQQLGSIAPENSRSALNAVGALISSSSSPNTTLSSLRTLIQNNATSSPSAQEAFTSLATLVRNGENDTLVVDSVQSLATANSTSSTDQLVSLKQILESSNNATGTLQVMEDLQQGLAADNSTGQYISPLVSLLESSSDPHATFTSLIAFTAWAQANPATFLPVASILLSAHTNPTPTEEQLNALTPEILQYFHVNTKYQLSIFTLCERDLENNIQYCSASHAVQDLDFRSIIWSDLVDSDFTPYLTALNVTKDSLHLEGKLLHRQHEYVPAVEATLAFCLISIIFSFFLLVGLLYLIVTRRVLGNKSWFAIIFVCLLYTLFTCLAAIIATAIIGIIKSGTSDDKYGVVFTSGQAFMGLLWTSFALSLICPVLLIMAWLSDRRERKKTEPLMVENQVSNTSDSLSSSANNGNSIPDAEKNNATPVVTN</sequence>
<keyword evidence="4" id="KW-1185">Reference proteome</keyword>
<evidence type="ECO:0000313" key="4">
    <source>
        <dbReference type="Proteomes" id="UP000510647"/>
    </source>
</evidence>
<evidence type="ECO:0000256" key="2">
    <source>
        <dbReference type="SAM" id="Phobius"/>
    </source>
</evidence>